<keyword evidence="16" id="KW-1185">Reference proteome</keyword>
<comment type="catalytic activity">
    <reaction evidence="1">
        <text>alpha-D-mannose 1-phosphate = D-mannose 6-phosphate</text>
        <dbReference type="Rhea" id="RHEA:11140"/>
        <dbReference type="ChEBI" id="CHEBI:58409"/>
        <dbReference type="ChEBI" id="CHEBI:58735"/>
        <dbReference type="EC" id="5.4.2.8"/>
    </reaction>
</comment>
<evidence type="ECO:0000256" key="9">
    <source>
        <dbReference type="ARBA" id="ARBA00023235"/>
    </source>
</evidence>
<reference evidence="16" key="1">
    <citation type="submission" date="2023-09" db="EMBL/GenBank/DDBJ databases">
        <authorList>
            <person name="Li S."/>
            <person name="Li X."/>
            <person name="Zhang C."/>
            <person name="Zhao Z."/>
        </authorList>
    </citation>
    <scope>NUCLEOTIDE SEQUENCE [LARGE SCALE GENOMIC DNA]</scope>
    <source>
        <strain evidence="16">SQ345</strain>
    </source>
</reference>
<dbReference type="RefSeq" id="WP_348388807.1">
    <property type="nucleotide sequence ID" value="NZ_CP134146.1"/>
</dbReference>
<comment type="cofactor">
    <cofactor evidence="2">
        <name>Mg(2+)</name>
        <dbReference type="ChEBI" id="CHEBI:18420"/>
    </cofactor>
</comment>
<dbReference type="SUPFAM" id="SSF55957">
    <property type="entry name" value="Phosphoglucomutase, C-terminal domain"/>
    <property type="match status" value="1"/>
</dbReference>
<evidence type="ECO:0000259" key="11">
    <source>
        <dbReference type="Pfam" id="PF00408"/>
    </source>
</evidence>
<dbReference type="GO" id="GO:0004615">
    <property type="term" value="F:phosphomannomutase activity"/>
    <property type="evidence" value="ECO:0007669"/>
    <property type="project" value="UniProtKB-EC"/>
</dbReference>
<dbReference type="InterPro" id="IPR005841">
    <property type="entry name" value="Alpha-D-phosphohexomutase_SF"/>
</dbReference>
<dbReference type="Gene3D" id="3.30.310.50">
    <property type="entry name" value="Alpha-D-phosphohexomutase, C-terminal domain"/>
    <property type="match status" value="1"/>
</dbReference>
<sequence length="510" mass="56507">MSGTELTCFKAYDIRGKLGDELNEEIAYAIGRAFAIVLQPKTVVIGGDIRLTSKAFKLAVACGLQSEGVDVIDLGMTGTEEVYFATSFLKADGGIEITASHNPINYNGMKFVQENSKPVSGDTGLNDIKAVAEEILSLNYRSGINQSFEDNLQIKSSFGDYVRLNSDQPKREVEFVDLKTEYAKCMLSFIDLAKIKPLKLVVNAGNGAAGPALDAIEKELKANDVKIEFIKINHTPDGNFPNGIPNPLLPECRADTRNAVLKHNADMGIAWDGDFDRCFLFDECGEFIEGYYIVGLLAEAFLQQHQDSETSSESISSKLPELVSGSKQPKEKIIHDPRLTWNTIDIVESNNGIAVMSKTGHAFIKERMREENAIYGGEMSAHHYFRDFAYCDSGMIPWLLVVQLLSVTGKSLSELVAKRITDFPSSGEINLILKDPIQAIQQVLHHYEKKAVSVDKTDGISLEFIDEAGEWRFNLRSSNTEPIVRLNVETKGNVELLKCQTKELLSILNY</sequence>
<evidence type="ECO:0000256" key="8">
    <source>
        <dbReference type="ARBA" id="ARBA00022842"/>
    </source>
</evidence>
<comment type="pathway">
    <text evidence="3">Nucleotide-sugar biosynthesis; GDP-alpha-D-mannose biosynthesis; alpha-D-mannose 1-phosphate from D-fructose 6-phosphate: step 2/2.</text>
</comment>
<dbReference type="InterPro" id="IPR005843">
    <property type="entry name" value="A-D-PHexomutase_C"/>
</dbReference>
<dbReference type="EC" id="5.4.2.8" evidence="5"/>
<dbReference type="CDD" id="cd03089">
    <property type="entry name" value="PMM_PGM"/>
    <property type="match status" value="1"/>
</dbReference>
<accession>A0ABY9TPK3</accession>
<dbReference type="InterPro" id="IPR036900">
    <property type="entry name" value="A-D-PHexomutase_C_sf"/>
</dbReference>
<dbReference type="Proteomes" id="UP001248581">
    <property type="component" value="Chromosome"/>
</dbReference>
<protein>
    <recommendedName>
        <fullName evidence="5">phosphomannomutase</fullName>
        <ecNumber evidence="5">5.4.2.8</ecNumber>
    </recommendedName>
</protein>
<dbReference type="Pfam" id="PF02879">
    <property type="entry name" value="PGM_PMM_II"/>
    <property type="match status" value="1"/>
</dbReference>
<evidence type="ECO:0000259" key="14">
    <source>
        <dbReference type="Pfam" id="PF02880"/>
    </source>
</evidence>
<organism evidence="15 16">
    <name type="scientific">Thalassotalea nanhaiensis</name>
    <dbReference type="NCBI Taxonomy" id="3065648"/>
    <lineage>
        <taxon>Bacteria</taxon>
        <taxon>Pseudomonadati</taxon>
        <taxon>Pseudomonadota</taxon>
        <taxon>Gammaproteobacteria</taxon>
        <taxon>Alteromonadales</taxon>
        <taxon>Colwelliaceae</taxon>
        <taxon>Thalassotalea</taxon>
    </lineage>
</organism>
<proteinExistence type="inferred from homology"/>
<dbReference type="Pfam" id="PF02880">
    <property type="entry name" value="PGM_PMM_III"/>
    <property type="match status" value="1"/>
</dbReference>
<dbReference type="InterPro" id="IPR005844">
    <property type="entry name" value="A-D-PHexomutase_a/b/a-I"/>
</dbReference>
<dbReference type="PROSITE" id="PS00710">
    <property type="entry name" value="PGM_PMM"/>
    <property type="match status" value="1"/>
</dbReference>
<evidence type="ECO:0000256" key="3">
    <source>
        <dbReference type="ARBA" id="ARBA00004699"/>
    </source>
</evidence>
<comment type="similarity">
    <text evidence="4 10">Belongs to the phosphohexose mutase family.</text>
</comment>
<dbReference type="Gene3D" id="3.40.120.10">
    <property type="entry name" value="Alpha-D-Glucose-1,6-Bisphosphate, subunit A, domain 3"/>
    <property type="match status" value="3"/>
</dbReference>
<evidence type="ECO:0000259" key="12">
    <source>
        <dbReference type="Pfam" id="PF02878"/>
    </source>
</evidence>
<keyword evidence="9 15" id="KW-0413">Isomerase</keyword>
<feature type="domain" description="Alpha-D-phosphohexomutase alpha/beta/alpha" evidence="14">
    <location>
        <begin position="326"/>
        <end position="421"/>
    </location>
</feature>
<dbReference type="InterPro" id="IPR016066">
    <property type="entry name" value="A-D-PHexomutase_CS"/>
</dbReference>
<keyword evidence="7 10" id="KW-0479">Metal-binding</keyword>
<gene>
    <name evidence="15" type="ORF">RI845_05825</name>
</gene>
<name>A0ABY9TPK3_9GAMM</name>
<feature type="domain" description="Alpha-D-phosphohexomutase C-terminal" evidence="11">
    <location>
        <begin position="428"/>
        <end position="499"/>
    </location>
</feature>
<evidence type="ECO:0000313" key="15">
    <source>
        <dbReference type="EMBL" id="WNC69664.1"/>
    </source>
</evidence>
<evidence type="ECO:0000256" key="7">
    <source>
        <dbReference type="ARBA" id="ARBA00022723"/>
    </source>
</evidence>
<evidence type="ECO:0000313" key="16">
    <source>
        <dbReference type="Proteomes" id="UP001248581"/>
    </source>
</evidence>
<keyword evidence="8 10" id="KW-0460">Magnesium</keyword>
<dbReference type="Pfam" id="PF00408">
    <property type="entry name" value="PGM_PMM_IV"/>
    <property type="match status" value="1"/>
</dbReference>
<dbReference type="PANTHER" id="PTHR43771">
    <property type="entry name" value="PHOSPHOMANNOMUTASE"/>
    <property type="match status" value="1"/>
</dbReference>
<evidence type="ECO:0000256" key="6">
    <source>
        <dbReference type="ARBA" id="ARBA00022553"/>
    </source>
</evidence>
<evidence type="ECO:0000259" key="13">
    <source>
        <dbReference type="Pfam" id="PF02879"/>
    </source>
</evidence>
<keyword evidence="6" id="KW-0597">Phosphoprotein</keyword>
<evidence type="ECO:0000256" key="4">
    <source>
        <dbReference type="ARBA" id="ARBA00010231"/>
    </source>
</evidence>
<dbReference type="PANTHER" id="PTHR43771:SF1">
    <property type="entry name" value="PHOSPHOMANNOMUTASE"/>
    <property type="match status" value="1"/>
</dbReference>
<feature type="domain" description="Alpha-D-phosphohexomutase alpha/beta/alpha" evidence="12">
    <location>
        <begin position="9"/>
        <end position="134"/>
    </location>
</feature>
<dbReference type="InterPro" id="IPR016055">
    <property type="entry name" value="A-D-PHexomutase_a/b/a-I/II/III"/>
</dbReference>
<dbReference type="PRINTS" id="PR00509">
    <property type="entry name" value="PGMPMM"/>
</dbReference>
<dbReference type="InterPro" id="IPR005845">
    <property type="entry name" value="A-D-PHexomutase_a/b/a-II"/>
</dbReference>
<dbReference type="Pfam" id="PF02878">
    <property type="entry name" value="PGM_PMM_I"/>
    <property type="match status" value="1"/>
</dbReference>
<dbReference type="InterPro" id="IPR005846">
    <property type="entry name" value="A-D-PHexomutase_a/b/a-III"/>
</dbReference>
<dbReference type="SUPFAM" id="SSF53738">
    <property type="entry name" value="Phosphoglucomutase, first 3 domains"/>
    <property type="match status" value="3"/>
</dbReference>
<dbReference type="EMBL" id="CP134146">
    <property type="protein sequence ID" value="WNC69664.1"/>
    <property type="molecule type" value="Genomic_DNA"/>
</dbReference>
<evidence type="ECO:0000256" key="10">
    <source>
        <dbReference type="RuleBase" id="RU004326"/>
    </source>
</evidence>
<evidence type="ECO:0000256" key="1">
    <source>
        <dbReference type="ARBA" id="ARBA00000586"/>
    </source>
</evidence>
<evidence type="ECO:0000256" key="2">
    <source>
        <dbReference type="ARBA" id="ARBA00001946"/>
    </source>
</evidence>
<evidence type="ECO:0000256" key="5">
    <source>
        <dbReference type="ARBA" id="ARBA00012730"/>
    </source>
</evidence>
<feature type="domain" description="Alpha-D-phosphohexomutase alpha/beta/alpha" evidence="13">
    <location>
        <begin position="181"/>
        <end position="285"/>
    </location>
</feature>